<keyword evidence="11" id="KW-0963">Cytoplasm</keyword>
<dbReference type="InterPro" id="IPR005225">
    <property type="entry name" value="Small_GTP-bd"/>
</dbReference>
<name>A0A368G336_ANCCA</name>
<comment type="cofactor">
    <cofactor evidence="28">
        <name>FAD</name>
        <dbReference type="ChEBI" id="CHEBI:57692"/>
    </cofactor>
</comment>
<dbReference type="PROSITE" id="PS51421">
    <property type="entry name" value="RAS"/>
    <property type="match status" value="1"/>
</dbReference>
<evidence type="ECO:0000256" key="27">
    <source>
        <dbReference type="ARBA" id="ARBA00093384"/>
    </source>
</evidence>
<dbReference type="GO" id="GO:0005794">
    <property type="term" value="C:Golgi apparatus"/>
    <property type="evidence" value="ECO:0007669"/>
    <property type="project" value="UniProtKB-SubCell"/>
</dbReference>
<keyword evidence="21" id="KW-0458">Lysosome</keyword>
<dbReference type="InterPro" id="IPR041504">
    <property type="entry name" value="AidB_N"/>
</dbReference>
<keyword evidence="23" id="KW-0636">Prenylation</keyword>
<gene>
    <name evidence="32" type="ORF">ANCCAN_15206</name>
</gene>
<evidence type="ECO:0000256" key="10">
    <source>
        <dbReference type="ARBA" id="ARBA00022481"/>
    </source>
</evidence>
<evidence type="ECO:0000256" key="21">
    <source>
        <dbReference type="ARBA" id="ARBA00023228"/>
    </source>
</evidence>
<reference evidence="32 33" key="1">
    <citation type="submission" date="2014-10" db="EMBL/GenBank/DDBJ databases">
        <title>Draft genome of the hookworm Ancylostoma caninum.</title>
        <authorList>
            <person name="Mitreva M."/>
        </authorList>
    </citation>
    <scope>NUCLEOTIDE SEQUENCE [LARGE SCALE GENOMIC DNA]</scope>
    <source>
        <strain evidence="32 33">Baltimore</strain>
    </source>
</reference>
<evidence type="ECO:0000256" key="9">
    <source>
        <dbReference type="ARBA" id="ARBA00011984"/>
    </source>
</evidence>
<evidence type="ECO:0000313" key="32">
    <source>
        <dbReference type="EMBL" id="RCN38861.1"/>
    </source>
</evidence>
<accession>A0A368G336</accession>
<evidence type="ECO:0000256" key="8">
    <source>
        <dbReference type="ARBA" id="ARBA00009347"/>
    </source>
</evidence>
<dbReference type="InterPro" id="IPR052904">
    <property type="entry name" value="Acyl-CoA_dehydrogenase-like"/>
</dbReference>
<evidence type="ECO:0000259" key="29">
    <source>
        <dbReference type="Pfam" id="PF00441"/>
    </source>
</evidence>
<dbReference type="InterPro" id="IPR036250">
    <property type="entry name" value="AcylCo_DH-like_C"/>
</dbReference>
<evidence type="ECO:0000256" key="13">
    <source>
        <dbReference type="ARBA" id="ARBA00022723"/>
    </source>
</evidence>
<evidence type="ECO:0000256" key="24">
    <source>
        <dbReference type="ARBA" id="ARBA00023329"/>
    </source>
</evidence>
<comment type="similarity">
    <text evidence="8 28">Belongs to the acyl-CoA dehydrogenase family.</text>
</comment>
<keyword evidence="18" id="KW-0333">Golgi apparatus</keyword>
<dbReference type="GO" id="GO:0000421">
    <property type="term" value="C:autophagosome membrane"/>
    <property type="evidence" value="ECO:0007669"/>
    <property type="project" value="UniProtKB-SubCell"/>
</dbReference>
<evidence type="ECO:0000256" key="12">
    <source>
        <dbReference type="ARBA" id="ARBA00022630"/>
    </source>
</evidence>
<dbReference type="SMART" id="SM00174">
    <property type="entry name" value="RHO"/>
    <property type="match status" value="1"/>
</dbReference>
<sequence>MASVPAHPMEDYKYLFKVVLVGNAGVGKTCLVRKFTQGIFPPGQSATIGVDFMIKTVKVDNDKIKLQIWDTAGQERFRSITQSYYRSAHAIVLVYDVACQPSFDCLPEWLAEIESYANRKVLKILVGNKVDKGDEREVPERIGQDFSEVNGFDYFLETSALDATNVDNLFEHVARRLTNDMKATDQRMSSGAGLYRHAKIGDFTQTPPTLHNPFNDDPMLGRTLRRLLPQKDFDRVTKDLRRFGDRITNEINALGRQCELNQPRLEQHDAWGRRMDELIVCPEWYRLKEICAEEGIISIGYDDNIDPVTRRVHQIAKIYLFSPSAGLTTCPMAMTDGAVKTLKALGLYGKHDLATESVDRLASTDGKKAWTSGQWMTEKKGGSDVGGGCDTYAECIEGDKYRLNGYKWFSSAVDADVALTLARIVDKDGNAGKGSRGLSLFLLRIRNPDGQLNGIQMIRLKNKFGTKQLPTAELLLDGAVAHCIGEPGRGVANIAKMLNITRIHNAVASVSGMRRMISLARDYATRRVVFGQTQAKWPLHTATLAKMEVETRGCFLLLMEAAQLMGLSVSLQSRSVYPSQRLDLDFFRNHRSFFCFFLVLNYILTFYLM</sequence>
<dbReference type="PRINTS" id="PR00449">
    <property type="entry name" value="RASTRNSFRMNG"/>
</dbReference>
<evidence type="ECO:0000256" key="28">
    <source>
        <dbReference type="RuleBase" id="RU362125"/>
    </source>
</evidence>
<feature type="domain" description="Acyl-CoA dehydrogenase/oxidase C-terminal" evidence="29">
    <location>
        <begin position="488"/>
        <end position="565"/>
    </location>
</feature>
<evidence type="ECO:0000256" key="11">
    <source>
        <dbReference type="ARBA" id="ARBA00022490"/>
    </source>
</evidence>
<dbReference type="PANTHER" id="PTHR42707:SF2">
    <property type="entry name" value="ACD11 DEHYDROGENASE"/>
    <property type="match status" value="1"/>
</dbReference>
<dbReference type="GO" id="GO:0005764">
    <property type="term" value="C:lysosome"/>
    <property type="evidence" value="ECO:0007669"/>
    <property type="project" value="UniProtKB-SubCell"/>
</dbReference>
<keyword evidence="15" id="KW-0378">Hydrolase</keyword>
<keyword evidence="22" id="KW-0449">Lipoprotein</keyword>
<dbReference type="Pfam" id="PF18158">
    <property type="entry name" value="AidB_N"/>
    <property type="match status" value="1"/>
</dbReference>
<keyword evidence="20" id="KW-0472">Membrane</keyword>
<keyword evidence="24" id="KW-0968">Cytoplasmic vesicle</keyword>
<dbReference type="Gene3D" id="1.20.140.10">
    <property type="entry name" value="Butyryl-CoA Dehydrogenase, subunit A, domain 3"/>
    <property type="match status" value="1"/>
</dbReference>
<dbReference type="Pfam" id="PF00071">
    <property type="entry name" value="Ras"/>
    <property type="match status" value="1"/>
</dbReference>
<comment type="cofactor">
    <cofactor evidence="1">
        <name>Mg(2+)</name>
        <dbReference type="ChEBI" id="CHEBI:18420"/>
    </cofactor>
</comment>
<dbReference type="GO" id="GO:0003925">
    <property type="term" value="F:G protein activity"/>
    <property type="evidence" value="ECO:0007669"/>
    <property type="project" value="UniProtKB-EC"/>
</dbReference>
<dbReference type="EC" id="3.6.5.2" evidence="9"/>
<dbReference type="SUPFAM" id="SSF56645">
    <property type="entry name" value="Acyl-CoA dehydrogenase NM domain-like"/>
    <property type="match status" value="1"/>
</dbReference>
<dbReference type="SUPFAM" id="SSF47203">
    <property type="entry name" value="Acyl-CoA dehydrogenase C-terminal domain-like"/>
    <property type="match status" value="1"/>
</dbReference>
<keyword evidence="33" id="KW-1185">Reference proteome</keyword>
<evidence type="ECO:0000256" key="15">
    <source>
        <dbReference type="ARBA" id="ARBA00022801"/>
    </source>
</evidence>
<keyword evidence="17" id="KW-0460">Magnesium</keyword>
<evidence type="ECO:0000259" key="30">
    <source>
        <dbReference type="Pfam" id="PF02770"/>
    </source>
</evidence>
<evidence type="ECO:0000313" key="33">
    <source>
        <dbReference type="Proteomes" id="UP000252519"/>
    </source>
</evidence>
<comment type="caution">
    <text evidence="32">The sequence shown here is derived from an EMBL/GenBank/DDBJ whole genome shotgun (WGS) entry which is preliminary data.</text>
</comment>
<dbReference type="SMART" id="SM00173">
    <property type="entry name" value="RAS"/>
    <property type="match status" value="1"/>
</dbReference>
<dbReference type="InterPro" id="IPR001806">
    <property type="entry name" value="Small_GTPase"/>
</dbReference>
<dbReference type="AlphaFoldDB" id="A0A368G336"/>
<keyword evidence="16 28" id="KW-0274">FAD</keyword>
<organism evidence="32 33">
    <name type="scientific">Ancylostoma caninum</name>
    <name type="common">Dog hookworm</name>
    <dbReference type="NCBI Taxonomy" id="29170"/>
    <lineage>
        <taxon>Eukaryota</taxon>
        <taxon>Metazoa</taxon>
        <taxon>Ecdysozoa</taxon>
        <taxon>Nematoda</taxon>
        <taxon>Chromadorea</taxon>
        <taxon>Rhabditida</taxon>
        <taxon>Rhabditina</taxon>
        <taxon>Rhabditomorpha</taxon>
        <taxon>Strongyloidea</taxon>
        <taxon>Ancylostomatidae</taxon>
        <taxon>Ancylostomatinae</taxon>
        <taxon>Ancylostoma</taxon>
    </lineage>
</organism>
<evidence type="ECO:0000256" key="16">
    <source>
        <dbReference type="ARBA" id="ARBA00022827"/>
    </source>
</evidence>
<evidence type="ECO:0000256" key="1">
    <source>
        <dbReference type="ARBA" id="ARBA00001946"/>
    </source>
</evidence>
<proteinExistence type="inferred from homology"/>
<dbReference type="InterPro" id="IPR027417">
    <property type="entry name" value="P-loop_NTPase"/>
</dbReference>
<comment type="function">
    <text evidence="27">The small GTPases Rab are key regulators of intracellular membrane trafficking, from the formation of transport vesicles to their fusion with membranes. Rabs cycle between an inactive GDP-bound form and an active GTP-bound form that is able to recruit to membranes different sets of downstream effectors directly responsible for vesicle formation, movement, tethering and fusion. RAB30 is required for maintaining the structural integrity of the Golgi apparatus, possibly by mediating interactions with cytoplasmic scaffolding proteins. Facilitates lipid homeostasis during fasting by regulating hepatic protein and lipid trafficking in a PPAR-alpha-dependent manner. Promotes autophagosome biogenesis during bacterial infection such as group A Streptococcus infection.</text>
</comment>
<keyword evidence="28" id="KW-0560">Oxidoreductase</keyword>
<dbReference type="SMART" id="SM00176">
    <property type="entry name" value="RAN"/>
    <property type="match status" value="1"/>
</dbReference>
<evidence type="ECO:0000256" key="7">
    <source>
        <dbReference type="ARBA" id="ARBA00006270"/>
    </source>
</evidence>
<keyword evidence="14" id="KW-0547">Nucleotide-binding</keyword>
<dbReference type="EMBL" id="JOJR01000371">
    <property type="protein sequence ID" value="RCN38861.1"/>
    <property type="molecule type" value="Genomic_DNA"/>
</dbReference>
<dbReference type="InterPro" id="IPR006091">
    <property type="entry name" value="Acyl-CoA_Oxase/DH_mid-dom"/>
</dbReference>
<dbReference type="SUPFAM" id="SSF52540">
    <property type="entry name" value="P-loop containing nucleoside triphosphate hydrolases"/>
    <property type="match status" value="1"/>
</dbReference>
<dbReference type="FunFam" id="3.40.50.300:FF:000440">
    <property type="entry name" value="Ras-related protein Rab-30"/>
    <property type="match status" value="1"/>
</dbReference>
<dbReference type="GO" id="GO:0046872">
    <property type="term" value="F:metal ion binding"/>
    <property type="evidence" value="ECO:0007669"/>
    <property type="project" value="UniProtKB-KW"/>
</dbReference>
<dbReference type="OrthoDB" id="10251155at2759"/>
<dbReference type="GO" id="GO:0003995">
    <property type="term" value="F:acyl-CoA dehydrogenase activity"/>
    <property type="evidence" value="ECO:0007669"/>
    <property type="project" value="TreeGrafter"/>
</dbReference>
<evidence type="ECO:0000256" key="2">
    <source>
        <dbReference type="ARBA" id="ARBA00004198"/>
    </source>
</evidence>
<evidence type="ECO:0000256" key="14">
    <source>
        <dbReference type="ARBA" id="ARBA00022741"/>
    </source>
</evidence>
<keyword evidence="19" id="KW-0342">GTP-binding</keyword>
<evidence type="ECO:0000256" key="25">
    <source>
        <dbReference type="ARBA" id="ARBA00047660"/>
    </source>
</evidence>
<dbReference type="InterPro" id="IPR009075">
    <property type="entry name" value="AcylCo_DH/oxidase_C"/>
</dbReference>
<dbReference type="InterPro" id="IPR009100">
    <property type="entry name" value="AcylCoA_DH/oxidase_NM_dom_sf"/>
</dbReference>
<evidence type="ECO:0000256" key="18">
    <source>
        <dbReference type="ARBA" id="ARBA00023034"/>
    </source>
</evidence>
<dbReference type="Pfam" id="PF00441">
    <property type="entry name" value="Acyl-CoA_dh_1"/>
    <property type="match status" value="1"/>
</dbReference>
<evidence type="ECO:0000256" key="20">
    <source>
        <dbReference type="ARBA" id="ARBA00023136"/>
    </source>
</evidence>
<evidence type="ECO:0000256" key="3">
    <source>
        <dbReference type="ARBA" id="ARBA00004222"/>
    </source>
</evidence>
<evidence type="ECO:0000256" key="19">
    <source>
        <dbReference type="ARBA" id="ARBA00023134"/>
    </source>
</evidence>
<dbReference type="STRING" id="29170.A0A368G336"/>
<dbReference type="Proteomes" id="UP000252519">
    <property type="component" value="Unassembled WGS sequence"/>
</dbReference>
<dbReference type="SMART" id="SM00177">
    <property type="entry name" value="ARF"/>
    <property type="match status" value="1"/>
</dbReference>
<dbReference type="GO" id="GO:0005525">
    <property type="term" value="F:GTP binding"/>
    <property type="evidence" value="ECO:0007669"/>
    <property type="project" value="UniProtKB-KW"/>
</dbReference>
<comment type="catalytic activity">
    <reaction evidence="25">
        <text>GTP + H2O = GDP + phosphate + H(+)</text>
        <dbReference type="Rhea" id="RHEA:19669"/>
        <dbReference type="ChEBI" id="CHEBI:15377"/>
        <dbReference type="ChEBI" id="CHEBI:15378"/>
        <dbReference type="ChEBI" id="CHEBI:37565"/>
        <dbReference type="ChEBI" id="CHEBI:43474"/>
        <dbReference type="ChEBI" id="CHEBI:58189"/>
        <dbReference type="EC" id="3.6.5.2"/>
    </reaction>
    <physiologicalReaction direction="left-to-right" evidence="25">
        <dbReference type="Rhea" id="RHEA:19670"/>
    </physiologicalReaction>
</comment>
<comment type="subcellular location">
    <subcellularLocation>
        <location evidence="6">Cytoplasmic vesicle</location>
        <location evidence="6">Autophagosome membrane</location>
    </subcellularLocation>
    <subcellularLocation>
        <location evidence="3">Golgi apparatus</location>
        <location evidence="3">cis-Golgi network</location>
    </subcellularLocation>
    <subcellularLocation>
        <location evidence="2">Golgi apparatus</location>
        <location evidence="2">trans-Golgi network membrane</location>
    </subcellularLocation>
    <subcellularLocation>
        <location evidence="4">Lysosome</location>
    </subcellularLocation>
    <subcellularLocation>
        <location evidence="5">Membrane</location>
        <topology evidence="5">Lipid-anchor</topology>
        <orientation evidence="5">Cytoplasmic side</orientation>
    </subcellularLocation>
</comment>
<dbReference type="Gene3D" id="6.10.250.600">
    <property type="match status" value="1"/>
</dbReference>
<evidence type="ECO:0000259" key="31">
    <source>
        <dbReference type="Pfam" id="PF18158"/>
    </source>
</evidence>
<feature type="domain" description="Adaptive response protein AidB N-terminal" evidence="31">
    <location>
        <begin position="211"/>
        <end position="363"/>
    </location>
</feature>
<dbReference type="Gene3D" id="3.40.50.300">
    <property type="entry name" value="P-loop containing nucleotide triphosphate hydrolases"/>
    <property type="match status" value="1"/>
</dbReference>
<dbReference type="PROSITE" id="PS51419">
    <property type="entry name" value="RAB"/>
    <property type="match status" value="1"/>
</dbReference>
<evidence type="ECO:0000256" key="26">
    <source>
        <dbReference type="ARBA" id="ARBA00067826"/>
    </source>
</evidence>
<dbReference type="Gene3D" id="2.40.110.20">
    <property type="match status" value="1"/>
</dbReference>
<dbReference type="NCBIfam" id="TIGR00231">
    <property type="entry name" value="small_GTP"/>
    <property type="match status" value="1"/>
</dbReference>
<dbReference type="Pfam" id="PF02770">
    <property type="entry name" value="Acyl-CoA_dh_M"/>
    <property type="match status" value="1"/>
</dbReference>
<evidence type="ECO:0000256" key="22">
    <source>
        <dbReference type="ARBA" id="ARBA00023288"/>
    </source>
</evidence>
<dbReference type="PANTHER" id="PTHR42707">
    <property type="entry name" value="ACYL-COA DEHYDROGENASE"/>
    <property type="match status" value="1"/>
</dbReference>
<dbReference type="SMART" id="SM00175">
    <property type="entry name" value="RAB"/>
    <property type="match status" value="1"/>
</dbReference>
<evidence type="ECO:0000256" key="6">
    <source>
        <dbReference type="ARBA" id="ARBA00004652"/>
    </source>
</evidence>
<feature type="domain" description="Acyl-CoA oxidase/dehydrogenase middle" evidence="30">
    <location>
        <begin position="374"/>
        <end position="477"/>
    </location>
</feature>
<evidence type="ECO:0000256" key="4">
    <source>
        <dbReference type="ARBA" id="ARBA00004371"/>
    </source>
</evidence>
<keyword evidence="12 28" id="KW-0285">Flavoprotein</keyword>
<comment type="similarity">
    <text evidence="7">Belongs to the small GTPase superfamily. Rab family.</text>
</comment>
<evidence type="ECO:0000256" key="23">
    <source>
        <dbReference type="ARBA" id="ARBA00023289"/>
    </source>
</evidence>
<keyword evidence="13" id="KW-0479">Metal-binding</keyword>
<dbReference type="GO" id="GO:0031410">
    <property type="term" value="C:cytoplasmic vesicle"/>
    <property type="evidence" value="ECO:0007669"/>
    <property type="project" value="UniProtKB-KW"/>
</dbReference>
<keyword evidence="10" id="KW-0488">Methylation</keyword>
<protein>
    <recommendedName>
        <fullName evidence="26">Ras-related protein Rab-30</fullName>
        <ecNumber evidence="9">3.6.5.2</ecNumber>
    </recommendedName>
</protein>
<evidence type="ECO:0000256" key="17">
    <source>
        <dbReference type="ARBA" id="ARBA00022842"/>
    </source>
</evidence>
<evidence type="ECO:0000256" key="5">
    <source>
        <dbReference type="ARBA" id="ARBA00004423"/>
    </source>
</evidence>